<name>A0A835M1L2_9MAGN</name>
<dbReference type="Proteomes" id="UP000631114">
    <property type="component" value="Unassembled WGS sequence"/>
</dbReference>
<proteinExistence type="predicted"/>
<feature type="domain" description="Zinc knuckle CX2CX4HX4C" evidence="1">
    <location>
        <begin position="117"/>
        <end position="151"/>
    </location>
</feature>
<dbReference type="InterPro" id="IPR036875">
    <property type="entry name" value="Znf_CCHC_sf"/>
</dbReference>
<sequence>MIADKNLFYFKFVNDEDRQLVIDHGPLFLAGRIFVVRPWFPVVENLRNGITALPIWIRMDLPKHLWTKNGIDFVSSIIGEPICMDDATTNRTRIAYARICSVVDTNFKFPSQITVNTGGETTMDIGLEYEWLPDLCNYCKVFGHSNANCPKNKGKEVQVQTFGQVQPSCSRDQEGAPISTEGLPKDSLVIISEEGAKAKEGLSNENEALPPLRNGSQIVIHADVHATNRFEVLMPNDEDDMQDAEDS</sequence>
<dbReference type="EMBL" id="JADFTS010000003">
    <property type="protein sequence ID" value="KAF9615610.1"/>
    <property type="molecule type" value="Genomic_DNA"/>
</dbReference>
<evidence type="ECO:0000259" key="1">
    <source>
        <dbReference type="Pfam" id="PF14392"/>
    </source>
</evidence>
<keyword evidence="3" id="KW-1185">Reference proteome</keyword>
<comment type="caution">
    <text evidence="2">The sequence shown here is derived from an EMBL/GenBank/DDBJ whole genome shotgun (WGS) entry which is preliminary data.</text>
</comment>
<dbReference type="SUPFAM" id="SSF57756">
    <property type="entry name" value="Retrovirus zinc finger-like domains"/>
    <property type="match status" value="1"/>
</dbReference>
<dbReference type="InterPro" id="IPR025836">
    <property type="entry name" value="Zn_knuckle_CX2CX4HX4C"/>
</dbReference>
<protein>
    <recommendedName>
        <fullName evidence="1">Zinc knuckle CX2CX4HX4C domain-containing protein</fullName>
    </recommendedName>
</protein>
<accession>A0A835M1L2</accession>
<dbReference type="PANTHER" id="PTHR31286:SF165">
    <property type="entry name" value="DUF4283 DOMAIN-CONTAINING PROTEIN"/>
    <property type="match status" value="1"/>
</dbReference>
<dbReference type="GO" id="GO:0003676">
    <property type="term" value="F:nucleic acid binding"/>
    <property type="evidence" value="ECO:0007669"/>
    <property type="project" value="InterPro"/>
</dbReference>
<reference evidence="2 3" key="1">
    <citation type="submission" date="2020-10" db="EMBL/GenBank/DDBJ databases">
        <title>The Coptis chinensis genome and diversification of protoberbering-type alkaloids.</title>
        <authorList>
            <person name="Wang B."/>
            <person name="Shu S."/>
            <person name="Song C."/>
            <person name="Liu Y."/>
        </authorList>
    </citation>
    <scope>NUCLEOTIDE SEQUENCE [LARGE SCALE GENOMIC DNA]</scope>
    <source>
        <strain evidence="2">HL-2020</strain>
        <tissue evidence="2">Leaf</tissue>
    </source>
</reference>
<evidence type="ECO:0000313" key="3">
    <source>
        <dbReference type="Proteomes" id="UP000631114"/>
    </source>
</evidence>
<dbReference type="OrthoDB" id="1746909at2759"/>
<dbReference type="GO" id="GO:0008270">
    <property type="term" value="F:zinc ion binding"/>
    <property type="evidence" value="ECO:0007669"/>
    <property type="project" value="InterPro"/>
</dbReference>
<evidence type="ECO:0000313" key="2">
    <source>
        <dbReference type="EMBL" id="KAF9615610.1"/>
    </source>
</evidence>
<dbReference type="InterPro" id="IPR040256">
    <property type="entry name" value="At4g02000-like"/>
</dbReference>
<dbReference type="Pfam" id="PF14392">
    <property type="entry name" value="zf-CCHC_4"/>
    <property type="match status" value="1"/>
</dbReference>
<gene>
    <name evidence="2" type="ORF">IFM89_024706</name>
</gene>
<dbReference type="AlphaFoldDB" id="A0A835M1L2"/>
<organism evidence="2 3">
    <name type="scientific">Coptis chinensis</name>
    <dbReference type="NCBI Taxonomy" id="261450"/>
    <lineage>
        <taxon>Eukaryota</taxon>
        <taxon>Viridiplantae</taxon>
        <taxon>Streptophyta</taxon>
        <taxon>Embryophyta</taxon>
        <taxon>Tracheophyta</taxon>
        <taxon>Spermatophyta</taxon>
        <taxon>Magnoliopsida</taxon>
        <taxon>Ranunculales</taxon>
        <taxon>Ranunculaceae</taxon>
        <taxon>Coptidoideae</taxon>
        <taxon>Coptis</taxon>
    </lineage>
</organism>
<dbReference type="PANTHER" id="PTHR31286">
    <property type="entry name" value="GLYCINE-RICH CELL WALL STRUCTURAL PROTEIN 1.8-LIKE"/>
    <property type="match status" value="1"/>
</dbReference>